<reference evidence="2" key="1">
    <citation type="submission" date="2017-12" db="EMBL/GenBank/DDBJ databases">
        <title>Draft genome sequence of Telmatospirillum siberiense 26-4b1T, an acidotolerant peatland alphaproteobacterium potentially involved in sulfur cycling.</title>
        <authorList>
            <person name="Hausmann B."/>
            <person name="Pjevac P."/>
            <person name="Schreck K."/>
            <person name="Herbold C.W."/>
            <person name="Daims H."/>
            <person name="Wagner M."/>
            <person name="Pester M."/>
            <person name="Loy A."/>
        </authorList>
    </citation>
    <scope>NUCLEOTIDE SEQUENCE [LARGE SCALE GENOMIC DNA]</scope>
    <source>
        <strain evidence="2">26-4b1</strain>
    </source>
</reference>
<evidence type="ECO:0000313" key="2">
    <source>
        <dbReference type="Proteomes" id="UP000233293"/>
    </source>
</evidence>
<protein>
    <submittedName>
        <fullName evidence="1">Uncharacterized protein</fullName>
    </submittedName>
</protein>
<evidence type="ECO:0000313" key="1">
    <source>
        <dbReference type="EMBL" id="PKU26516.1"/>
    </source>
</evidence>
<dbReference type="AlphaFoldDB" id="A0A2N3Q1I3"/>
<keyword evidence="2" id="KW-1185">Reference proteome</keyword>
<dbReference type="OrthoDB" id="8708240at2"/>
<accession>A0A2N3Q1I3</accession>
<comment type="caution">
    <text evidence="1">The sequence shown here is derived from an EMBL/GenBank/DDBJ whole genome shotgun (WGS) entry which is preliminary data.</text>
</comment>
<proteinExistence type="predicted"/>
<organism evidence="1 2">
    <name type="scientific">Telmatospirillum siberiense</name>
    <dbReference type="NCBI Taxonomy" id="382514"/>
    <lineage>
        <taxon>Bacteria</taxon>
        <taxon>Pseudomonadati</taxon>
        <taxon>Pseudomonadota</taxon>
        <taxon>Alphaproteobacteria</taxon>
        <taxon>Rhodospirillales</taxon>
        <taxon>Rhodospirillaceae</taxon>
        <taxon>Telmatospirillum</taxon>
    </lineage>
</organism>
<sequence length="231" mass="26203">MAPAGRHPLLWIVLVALLCAQVGYARILRPLRPAIEEMPFPLNEQGIKGLALGDDQFLFRVLARWLQDVGDGGGRVRPLIDYDYDRVVDWLKVLDRLDERSDYSFVLGASYFGSVMEPNAGPSRVRKIALYFRERALADPARRWPELVWAGERARRIVKDRQLSELIAGDLSALRDNPRVPAWLPLLAPPLYRFAGNNRAAEDIDADPGLSKLRREAMQELLKRLNLPESP</sequence>
<gene>
    <name evidence="1" type="ORF">CWS72_01335</name>
</gene>
<name>A0A2N3Q1I3_9PROT</name>
<dbReference type="EMBL" id="PIUM01000001">
    <property type="protein sequence ID" value="PKU26516.1"/>
    <property type="molecule type" value="Genomic_DNA"/>
</dbReference>
<dbReference type="Proteomes" id="UP000233293">
    <property type="component" value="Unassembled WGS sequence"/>
</dbReference>
<dbReference type="RefSeq" id="WP_101248747.1">
    <property type="nucleotide sequence ID" value="NZ_PIUM01000001.1"/>
</dbReference>